<keyword evidence="2" id="KW-1185">Reference proteome</keyword>
<evidence type="ECO:0008006" key="3">
    <source>
        <dbReference type="Google" id="ProtNLM"/>
    </source>
</evidence>
<protein>
    <recommendedName>
        <fullName evidence="3">Transcriptional regulator</fullName>
    </recommendedName>
</protein>
<reference evidence="1 2" key="1">
    <citation type="submission" date="2020-08" db="EMBL/GenBank/DDBJ databases">
        <title>Sequencing the genomes of 1000 actinobacteria strains.</title>
        <authorList>
            <person name="Klenk H.-P."/>
        </authorList>
    </citation>
    <scope>NUCLEOTIDE SEQUENCE [LARGE SCALE GENOMIC DNA]</scope>
    <source>
        <strain evidence="1 2">DSM 45084</strain>
    </source>
</reference>
<evidence type="ECO:0000313" key="2">
    <source>
        <dbReference type="Proteomes" id="UP000542674"/>
    </source>
</evidence>
<gene>
    <name evidence="1" type="ORF">F4559_000884</name>
</gene>
<dbReference type="RefSeq" id="WP_221447137.1">
    <property type="nucleotide sequence ID" value="NZ_BAABAI010000008.1"/>
</dbReference>
<organism evidence="1 2">
    <name type="scientific">Saccharothrix violaceirubra</name>
    <dbReference type="NCBI Taxonomy" id="413306"/>
    <lineage>
        <taxon>Bacteria</taxon>
        <taxon>Bacillati</taxon>
        <taxon>Actinomycetota</taxon>
        <taxon>Actinomycetes</taxon>
        <taxon>Pseudonocardiales</taxon>
        <taxon>Pseudonocardiaceae</taxon>
        <taxon>Saccharothrix</taxon>
    </lineage>
</organism>
<accession>A0A7W7T1E5</accession>
<dbReference type="EMBL" id="JACHJS010000001">
    <property type="protein sequence ID" value="MBB4963525.1"/>
    <property type="molecule type" value="Genomic_DNA"/>
</dbReference>
<sequence>MFDKATRLAGHRSDYSASKAMGVNRSTVTRVRAGELHPGPAFIAGALLAFAPMTFEDLFECVP</sequence>
<proteinExistence type="predicted"/>
<comment type="caution">
    <text evidence="1">The sequence shown here is derived from an EMBL/GenBank/DDBJ whole genome shotgun (WGS) entry which is preliminary data.</text>
</comment>
<dbReference type="Proteomes" id="UP000542674">
    <property type="component" value="Unassembled WGS sequence"/>
</dbReference>
<dbReference type="AlphaFoldDB" id="A0A7W7T1E5"/>
<name>A0A7W7T1E5_9PSEU</name>
<evidence type="ECO:0000313" key="1">
    <source>
        <dbReference type="EMBL" id="MBB4963525.1"/>
    </source>
</evidence>